<evidence type="ECO:0000313" key="4">
    <source>
        <dbReference type="Proteomes" id="UP000639643"/>
    </source>
</evidence>
<protein>
    <recommendedName>
        <fullName evidence="5">Transmembrane protein</fullName>
    </recommendedName>
</protein>
<evidence type="ECO:0000313" key="3">
    <source>
        <dbReference type="EMBL" id="KAF6827812.1"/>
    </source>
</evidence>
<comment type="caution">
    <text evidence="3">The sequence shown here is derived from an EMBL/GenBank/DDBJ whole genome shotgun (WGS) entry which is preliminary data.</text>
</comment>
<dbReference type="EMBL" id="WIGM01000357">
    <property type="protein sequence ID" value="KAF6827812.1"/>
    <property type="molecule type" value="Genomic_DNA"/>
</dbReference>
<dbReference type="Proteomes" id="UP000639643">
    <property type="component" value="Unassembled WGS sequence"/>
</dbReference>
<proteinExistence type="predicted"/>
<dbReference type="OrthoDB" id="4817680at2759"/>
<feature type="region of interest" description="Disordered" evidence="1">
    <location>
        <begin position="140"/>
        <end position="163"/>
    </location>
</feature>
<keyword evidence="2" id="KW-0472">Membrane</keyword>
<evidence type="ECO:0008006" key="5">
    <source>
        <dbReference type="Google" id="ProtNLM"/>
    </source>
</evidence>
<feature type="transmembrane region" description="Helical" evidence="2">
    <location>
        <begin position="270"/>
        <end position="293"/>
    </location>
</feature>
<sequence>MSLPPQTSFSTATTAVASNRLAYPSYPSAEELASFKLPLKHKADDTNSDSVYNESGEEHKPVEHPVTPTPPSPVSTESSDHQISDDTPSTVHGKSMISPRKTLSEKKASGNILATPRWPFQDATPRAGTVMVPITRCLTDSSSNLNSGRRSPPGEVSVSESLDEFQLRHPHARLLALHPASPNYTSSVQNLANLPELVEVPFRQAESVKPIPMSSSERLLNILHNRRLSRNILRARFRRHEQRKSGVKPATFWFQRISTQQDMFKGCQGVALFLAINMTMSTSILVTLGVTGHAAPSALIVWTIVSITTFLFSMTIVGLMARFRHAVKMDEENRGRSKEPKMCWDSEKRIAASPHEVAHRRRLGAYDEEAELESPSQRVVDVSDAPEMVQIGHSYQFETHPQQSMGVITAPETEDGNEAPVGTALGDPTATRNPCNAAPQAANIPRTDTDEQIETYWTDVSVVPSSNSAASSVTAVIASAPAVPTTNPASRD</sequence>
<name>A0A8H6KAI3_9PEZI</name>
<keyword evidence="4" id="KW-1185">Reference proteome</keyword>
<dbReference type="AlphaFoldDB" id="A0A8H6KAI3"/>
<gene>
    <name evidence="3" type="ORF">CMUS01_08850</name>
</gene>
<feature type="compositionally biased region" description="Polar residues" evidence="1">
    <location>
        <begin position="140"/>
        <end position="149"/>
    </location>
</feature>
<evidence type="ECO:0000256" key="1">
    <source>
        <dbReference type="SAM" id="MobiDB-lite"/>
    </source>
</evidence>
<accession>A0A8H6KAI3</accession>
<keyword evidence="2" id="KW-1133">Transmembrane helix</keyword>
<organism evidence="3 4">
    <name type="scientific">Colletotrichum musicola</name>
    <dbReference type="NCBI Taxonomy" id="2175873"/>
    <lineage>
        <taxon>Eukaryota</taxon>
        <taxon>Fungi</taxon>
        <taxon>Dikarya</taxon>
        <taxon>Ascomycota</taxon>
        <taxon>Pezizomycotina</taxon>
        <taxon>Sordariomycetes</taxon>
        <taxon>Hypocreomycetidae</taxon>
        <taxon>Glomerellales</taxon>
        <taxon>Glomerellaceae</taxon>
        <taxon>Colletotrichum</taxon>
        <taxon>Colletotrichum orchidearum species complex</taxon>
    </lineage>
</organism>
<keyword evidence="2" id="KW-0812">Transmembrane</keyword>
<feature type="transmembrane region" description="Helical" evidence="2">
    <location>
        <begin position="299"/>
        <end position="321"/>
    </location>
</feature>
<feature type="region of interest" description="Disordered" evidence="1">
    <location>
        <begin position="40"/>
        <end position="105"/>
    </location>
</feature>
<reference evidence="3" key="1">
    <citation type="journal article" date="2020" name="Phytopathology">
        <title>Genome Sequence Resources of Colletotrichum truncatum, C. plurivorum, C. musicola, and C. sojae: Four Species Pathogenic to Soybean (Glycine max).</title>
        <authorList>
            <person name="Rogerio F."/>
            <person name="Boufleur T.R."/>
            <person name="Ciampi-Guillardi M."/>
            <person name="Sukno S.A."/>
            <person name="Thon M.R."/>
            <person name="Massola Junior N.S."/>
            <person name="Baroncelli R."/>
        </authorList>
    </citation>
    <scope>NUCLEOTIDE SEQUENCE</scope>
    <source>
        <strain evidence="3">LFN0074</strain>
    </source>
</reference>
<evidence type="ECO:0000256" key="2">
    <source>
        <dbReference type="SAM" id="Phobius"/>
    </source>
</evidence>